<dbReference type="InterPro" id="IPR001965">
    <property type="entry name" value="Znf_PHD"/>
</dbReference>
<dbReference type="eggNOG" id="ENOG502QYAU">
    <property type="taxonomic scope" value="Eukaryota"/>
</dbReference>
<dbReference type="VEuPathDB" id="ToxoDB:NCLIV_031280"/>
<dbReference type="Pfam" id="PF15863">
    <property type="entry name" value="EELM2"/>
    <property type="match status" value="2"/>
</dbReference>
<proteinExistence type="predicted"/>
<protein>
    <submittedName>
        <fullName evidence="7">Putative PHD-finger domain-containing protein</fullName>
    </submittedName>
</protein>
<feature type="compositionally biased region" description="Low complexity" evidence="5">
    <location>
        <begin position="313"/>
        <end position="337"/>
    </location>
</feature>
<organism evidence="7 8">
    <name type="scientific">Neospora caninum (strain Liverpool)</name>
    <dbReference type="NCBI Taxonomy" id="572307"/>
    <lineage>
        <taxon>Eukaryota</taxon>
        <taxon>Sar</taxon>
        <taxon>Alveolata</taxon>
        <taxon>Apicomplexa</taxon>
        <taxon>Conoidasida</taxon>
        <taxon>Coccidia</taxon>
        <taxon>Eucoccidiorida</taxon>
        <taxon>Eimeriorina</taxon>
        <taxon>Sarcocystidae</taxon>
        <taxon>Neospora</taxon>
    </lineage>
</organism>
<keyword evidence="8" id="KW-1185">Reference proteome</keyword>
<dbReference type="OrthoDB" id="5876363at2759"/>
<evidence type="ECO:0000313" key="8">
    <source>
        <dbReference type="Proteomes" id="UP000007494"/>
    </source>
</evidence>
<reference evidence="8" key="1">
    <citation type="journal article" date="2012" name="PLoS Pathog.">
        <title>Comparative genomics of the apicomplexan parasites Toxoplasma gondii and Neospora caninum: Coccidia differing in host range and transmission strategy.</title>
        <authorList>
            <person name="Reid A.J."/>
            <person name="Vermont S.J."/>
            <person name="Cotton J.A."/>
            <person name="Harris D."/>
            <person name="Hill-Cawthorne G.A."/>
            <person name="Konen-Waisman S."/>
            <person name="Latham S.M."/>
            <person name="Mourier T."/>
            <person name="Norton R."/>
            <person name="Quail M.A."/>
            <person name="Sanders M."/>
            <person name="Shanmugam D."/>
            <person name="Sohal A."/>
            <person name="Wasmuth J.D."/>
            <person name="Brunk B."/>
            <person name="Grigg M.E."/>
            <person name="Howard J.C."/>
            <person name="Parkinson J."/>
            <person name="Roos D.S."/>
            <person name="Trees A.J."/>
            <person name="Berriman M."/>
            <person name="Pain A."/>
            <person name="Wastling J.M."/>
        </authorList>
    </citation>
    <scope>NUCLEOTIDE SEQUENCE [LARGE SCALE GENOMIC DNA]</scope>
    <source>
        <strain evidence="8">Liverpool</strain>
    </source>
</reference>
<feature type="compositionally biased region" description="Basic and acidic residues" evidence="5">
    <location>
        <begin position="260"/>
        <end position="275"/>
    </location>
</feature>
<evidence type="ECO:0000256" key="5">
    <source>
        <dbReference type="SAM" id="MobiDB-lite"/>
    </source>
</evidence>
<dbReference type="GeneID" id="13443779"/>
<dbReference type="InterPro" id="IPR019786">
    <property type="entry name" value="Zinc_finger_PHD-type_CS"/>
</dbReference>
<evidence type="ECO:0000256" key="1">
    <source>
        <dbReference type="ARBA" id="ARBA00022723"/>
    </source>
</evidence>
<feature type="compositionally biased region" description="Low complexity" evidence="5">
    <location>
        <begin position="216"/>
        <end position="234"/>
    </location>
</feature>
<dbReference type="SMART" id="SM00249">
    <property type="entry name" value="PHD"/>
    <property type="match status" value="1"/>
</dbReference>
<dbReference type="OMA" id="NDICDPP"/>
<accession>F0VHY0</accession>
<dbReference type="Gene3D" id="3.30.40.10">
    <property type="entry name" value="Zinc/RING finger domain, C3HC4 (zinc finger)"/>
    <property type="match status" value="1"/>
</dbReference>
<dbReference type="PROSITE" id="PS01359">
    <property type="entry name" value="ZF_PHD_1"/>
    <property type="match status" value="1"/>
</dbReference>
<dbReference type="InterPro" id="IPR031724">
    <property type="entry name" value="EELM2"/>
</dbReference>
<keyword evidence="1" id="KW-0479">Metal-binding</keyword>
<dbReference type="SUPFAM" id="SSF57903">
    <property type="entry name" value="FYVE/PHD zinc finger"/>
    <property type="match status" value="1"/>
</dbReference>
<dbReference type="InterPro" id="IPR013083">
    <property type="entry name" value="Znf_RING/FYVE/PHD"/>
</dbReference>
<evidence type="ECO:0000259" key="6">
    <source>
        <dbReference type="PROSITE" id="PS50016"/>
    </source>
</evidence>
<feature type="region of interest" description="Disordered" evidence="5">
    <location>
        <begin position="98"/>
        <end position="360"/>
    </location>
</feature>
<dbReference type="AlphaFoldDB" id="F0VHY0"/>
<name>F0VHY0_NEOCL</name>
<evidence type="ECO:0000256" key="2">
    <source>
        <dbReference type="ARBA" id="ARBA00022771"/>
    </source>
</evidence>
<dbReference type="InParanoid" id="F0VHY0"/>
<keyword evidence="2 4" id="KW-0863">Zinc-finger</keyword>
<dbReference type="GO" id="GO:0008270">
    <property type="term" value="F:zinc ion binding"/>
    <property type="evidence" value="ECO:0007669"/>
    <property type="project" value="UniProtKB-KW"/>
</dbReference>
<dbReference type="RefSeq" id="XP_003883373.1">
    <property type="nucleotide sequence ID" value="XM_003883324.1"/>
</dbReference>
<feature type="compositionally biased region" description="Basic and acidic residues" evidence="5">
    <location>
        <begin position="236"/>
        <end position="251"/>
    </location>
</feature>
<evidence type="ECO:0000256" key="4">
    <source>
        <dbReference type="PROSITE-ProRule" id="PRU00146"/>
    </source>
</evidence>
<feature type="compositionally biased region" description="Basic and acidic residues" evidence="5">
    <location>
        <begin position="585"/>
        <end position="600"/>
    </location>
</feature>
<feature type="compositionally biased region" description="Basic and acidic residues" evidence="5">
    <location>
        <begin position="146"/>
        <end position="183"/>
    </location>
</feature>
<dbReference type="Pfam" id="PF00628">
    <property type="entry name" value="PHD"/>
    <property type="match status" value="1"/>
</dbReference>
<dbReference type="EMBL" id="FR823390">
    <property type="protein sequence ID" value="CBZ53341.1"/>
    <property type="molecule type" value="Genomic_DNA"/>
</dbReference>
<evidence type="ECO:0000313" key="7">
    <source>
        <dbReference type="EMBL" id="CBZ53341.1"/>
    </source>
</evidence>
<evidence type="ECO:0000256" key="3">
    <source>
        <dbReference type="ARBA" id="ARBA00022833"/>
    </source>
</evidence>
<sequence length="709" mass="75761">MDLSEGEDARSVGGSSRESNDSICFCCRGGGEVVCCEGCTNSFHIDCLDTARRPQLTDDDWYCPECVARAERKGEGGLPPSTYFSLLPASCASNFHPSSPLNAKDENEAPTLSPLRVAKRRSLRASASSSPLVSSAAPDEPPSRGLAKEKRENEEKGEGEAEGREGAERRGERREEKDEEKTAVDSGESGQATREDLASEAPNSAASPSKTEPPRRASSSETPSSVASPAGAAPRRTQEDEKEEKNREGRRGAGAPPSTGEKEDDREERADRREGSAGADGDAQRGRAFSLASPLPTAASSRELDPPPPSHPAAPSSSLSSLASCRAGGRWGASSSGPGSGSSGKKRRRRGDETRINVGPDYQVPRLPDFYLSRTDELASAEEARCALFPFAPSLSARASLFVSSAYPGSSSFASVPSASSFFAFQDSYSRAAAALGRKTPSHLACAAARPFAPSAHLDVSRVRCSQAAGEEKKRSRPGVVAASPSGVYFSPPVFQSLDGASLGTHPPGGLLFAGVLAVGEDSRHSALEPRLVYSPRCLEEKRQQCLATGRMQHCIRTQGELADFVETYVGARGLGKTAETSPGRGEREGGPSTDGRSESGDTDNQVVEFAGHREGKKTSLAWEELLHRAGYDPQRALRMLDDPGFCFNDICDPPLRKYDNKWKRRDKRGTFPNSPYPPPLVIQAFLQEKTRGCRPASLSHAASTYMSR</sequence>
<feature type="domain" description="PHD-type" evidence="6">
    <location>
        <begin position="21"/>
        <end position="69"/>
    </location>
</feature>
<dbReference type="Proteomes" id="UP000007494">
    <property type="component" value="Chromosome VIII"/>
</dbReference>
<gene>
    <name evidence="7" type="ORF">NCLIV_031280</name>
</gene>
<dbReference type="PROSITE" id="PS50016">
    <property type="entry name" value="ZF_PHD_2"/>
    <property type="match status" value="1"/>
</dbReference>
<feature type="compositionally biased region" description="Low complexity" evidence="5">
    <location>
        <begin position="124"/>
        <end position="138"/>
    </location>
</feature>
<feature type="region of interest" description="Disordered" evidence="5">
    <location>
        <begin position="576"/>
        <end position="604"/>
    </location>
</feature>
<keyword evidence="3" id="KW-0862">Zinc</keyword>
<feature type="compositionally biased region" description="Low complexity" evidence="5">
    <location>
        <begin position="276"/>
        <end position="301"/>
    </location>
</feature>
<dbReference type="InterPro" id="IPR019787">
    <property type="entry name" value="Znf_PHD-finger"/>
</dbReference>
<feature type="compositionally biased region" description="Low complexity" evidence="5">
    <location>
        <begin position="199"/>
        <end position="209"/>
    </location>
</feature>
<dbReference type="InterPro" id="IPR011011">
    <property type="entry name" value="Znf_FYVE_PHD"/>
</dbReference>